<proteinExistence type="predicted"/>
<sequence>MGEKRELQRRRERVKVYQLKTSDPRHFKKKREMGRGGLVVLQSSLRERRVQGSKHTFTEDQPCLGLLYLKLYALVKHPLFDELQKEVPAQMLSSSSDCGSK</sequence>
<reference evidence="1 2" key="1">
    <citation type="journal article" date="2019" name="Sci. Rep.">
        <title>Orb-weaving spider Araneus ventricosus genome elucidates the spidroin gene catalogue.</title>
        <authorList>
            <person name="Kono N."/>
            <person name="Nakamura H."/>
            <person name="Ohtoshi R."/>
            <person name="Moran D.A.P."/>
            <person name="Shinohara A."/>
            <person name="Yoshida Y."/>
            <person name="Fujiwara M."/>
            <person name="Mori M."/>
            <person name="Tomita M."/>
            <person name="Arakawa K."/>
        </authorList>
    </citation>
    <scope>NUCLEOTIDE SEQUENCE [LARGE SCALE GENOMIC DNA]</scope>
</reference>
<evidence type="ECO:0000313" key="1">
    <source>
        <dbReference type="EMBL" id="GBM33418.1"/>
    </source>
</evidence>
<dbReference type="Proteomes" id="UP000499080">
    <property type="component" value="Unassembled WGS sequence"/>
</dbReference>
<keyword evidence="2" id="KW-1185">Reference proteome</keyword>
<dbReference type="AlphaFoldDB" id="A0A4Y2EYW2"/>
<gene>
    <name evidence="1" type="ORF">AVEN_31420_1</name>
</gene>
<name>A0A4Y2EYW2_ARAVE</name>
<comment type="caution">
    <text evidence="1">The sequence shown here is derived from an EMBL/GenBank/DDBJ whole genome shotgun (WGS) entry which is preliminary data.</text>
</comment>
<protein>
    <submittedName>
        <fullName evidence="1">Uncharacterized protein</fullName>
    </submittedName>
</protein>
<organism evidence="1 2">
    <name type="scientific">Araneus ventricosus</name>
    <name type="common">Orbweaver spider</name>
    <name type="synonym">Epeira ventricosa</name>
    <dbReference type="NCBI Taxonomy" id="182803"/>
    <lineage>
        <taxon>Eukaryota</taxon>
        <taxon>Metazoa</taxon>
        <taxon>Ecdysozoa</taxon>
        <taxon>Arthropoda</taxon>
        <taxon>Chelicerata</taxon>
        <taxon>Arachnida</taxon>
        <taxon>Araneae</taxon>
        <taxon>Araneomorphae</taxon>
        <taxon>Entelegynae</taxon>
        <taxon>Araneoidea</taxon>
        <taxon>Araneidae</taxon>
        <taxon>Araneus</taxon>
    </lineage>
</organism>
<evidence type="ECO:0000313" key="2">
    <source>
        <dbReference type="Proteomes" id="UP000499080"/>
    </source>
</evidence>
<dbReference type="EMBL" id="BGPR01000733">
    <property type="protein sequence ID" value="GBM33418.1"/>
    <property type="molecule type" value="Genomic_DNA"/>
</dbReference>
<accession>A0A4Y2EYW2</accession>